<dbReference type="Gene3D" id="2.60.120.10">
    <property type="entry name" value="Jelly Rolls"/>
    <property type="match status" value="1"/>
</dbReference>
<dbReference type="OrthoDB" id="9797047at2"/>
<keyword evidence="1" id="KW-0479">Metal-binding</keyword>
<dbReference type="Proteomes" id="UP000095544">
    <property type="component" value="Unassembled WGS sequence"/>
</dbReference>
<evidence type="ECO:0000256" key="1">
    <source>
        <dbReference type="ARBA" id="ARBA00022723"/>
    </source>
</evidence>
<keyword evidence="3" id="KW-0456">Lyase</keyword>
<dbReference type="GO" id="GO:0046564">
    <property type="term" value="F:oxalate decarboxylase activity"/>
    <property type="evidence" value="ECO:0007669"/>
    <property type="project" value="UniProtKB-EC"/>
</dbReference>
<dbReference type="EC" id="4.1.1.2" evidence="3"/>
<proteinExistence type="predicted"/>
<dbReference type="Pfam" id="PF07883">
    <property type="entry name" value="Cupin_2"/>
    <property type="match status" value="1"/>
</dbReference>
<dbReference type="PANTHER" id="PTHR35848">
    <property type="entry name" value="OXALATE-BINDING PROTEIN"/>
    <property type="match status" value="1"/>
</dbReference>
<accession>A0A174AR02</accession>
<dbReference type="InterPro" id="IPR051610">
    <property type="entry name" value="GPI/OXD"/>
</dbReference>
<dbReference type="InterPro" id="IPR011051">
    <property type="entry name" value="RmlC_Cupin_sf"/>
</dbReference>
<dbReference type="RefSeq" id="WP_050642801.1">
    <property type="nucleotide sequence ID" value="NZ_CABKUE010000009.1"/>
</dbReference>
<dbReference type="InterPro" id="IPR013096">
    <property type="entry name" value="Cupin_2"/>
</dbReference>
<dbReference type="SUPFAM" id="SSF51182">
    <property type="entry name" value="RmlC-like cupins"/>
    <property type="match status" value="1"/>
</dbReference>
<sequence>MKTERVENMCGGEGHVIIKHILGETELNGKCGLYAEVTLEPGCTLGYHEHHGESETYYILSGEGMYDDNGNSRAVKAGDVTYTPDNCGHGLLNTGLEDLVFMALIIKE</sequence>
<dbReference type="GO" id="GO:0046872">
    <property type="term" value="F:metal ion binding"/>
    <property type="evidence" value="ECO:0007669"/>
    <property type="project" value="UniProtKB-KW"/>
</dbReference>
<evidence type="ECO:0000313" key="4">
    <source>
        <dbReference type="Proteomes" id="UP000095544"/>
    </source>
</evidence>
<reference evidence="3 4" key="1">
    <citation type="submission" date="2015-09" db="EMBL/GenBank/DDBJ databases">
        <authorList>
            <consortium name="Pathogen Informatics"/>
        </authorList>
    </citation>
    <scope>NUCLEOTIDE SEQUENCE [LARGE SCALE GENOMIC DNA]</scope>
    <source>
        <strain evidence="3 4">2789STDY5834876</strain>
    </source>
</reference>
<dbReference type="AlphaFoldDB" id="A0A174AR02"/>
<gene>
    <name evidence="3" type="primary">oxdD</name>
    <name evidence="3" type="ORF">ERS852491_00798</name>
</gene>
<feature type="domain" description="Cupin type-2" evidence="2">
    <location>
        <begin position="36"/>
        <end position="103"/>
    </location>
</feature>
<dbReference type="STRING" id="39482.ERS852491_00798"/>
<organism evidence="3 4">
    <name type="scientific">Faecalicatena contorta</name>
    <dbReference type="NCBI Taxonomy" id="39482"/>
    <lineage>
        <taxon>Bacteria</taxon>
        <taxon>Bacillati</taxon>
        <taxon>Bacillota</taxon>
        <taxon>Clostridia</taxon>
        <taxon>Lachnospirales</taxon>
        <taxon>Lachnospiraceae</taxon>
        <taxon>Faecalicatena</taxon>
    </lineage>
</organism>
<protein>
    <submittedName>
        <fullName evidence="3">Oxalate decarboxylase oxdD</fullName>
        <ecNumber evidence="3">4.1.1.2</ecNumber>
    </submittedName>
</protein>
<dbReference type="PANTHER" id="PTHR35848:SF6">
    <property type="entry name" value="CUPIN TYPE-2 DOMAIN-CONTAINING PROTEIN"/>
    <property type="match status" value="1"/>
</dbReference>
<dbReference type="InterPro" id="IPR014710">
    <property type="entry name" value="RmlC-like_jellyroll"/>
</dbReference>
<dbReference type="CDD" id="cd02221">
    <property type="entry name" value="cupin_TM1287-like"/>
    <property type="match status" value="1"/>
</dbReference>
<evidence type="ECO:0000259" key="2">
    <source>
        <dbReference type="Pfam" id="PF07883"/>
    </source>
</evidence>
<evidence type="ECO:0000313" key="3">
    <source>
        <dbReference type="EMBL" id="CUN90944.1"/>
    </source>
</evidence>
<dbReference type="EMBL" id="CYZU01000005">
    <property type="protein sequence ID" value="CUN90944.1"/>
    <property type="molecule type" value="Genomic_DNA"/>
</dbReference>
<name>A0A174AR02_9FIRM</name>